<accession>A0ACB8R9T5</accession>
<protein>
    <submittedName>
        <fullName evidence="1">Uncharacterized protein</fullName>
    </submittedName>
</protein>
<dbReference type="EMBL" id="MU276170">
    <property type="protein sequence ID" value="KAI0040758.1"/>
    <property type="molecule type" value="Genomic_DNA"/>
</dbReference>
<reference evidence="1" key="2">
    <citation type="journal article" date="2022" name="New Phytol.">
        <title>Evolutionary transition to the ectomycorrhizal habit in the genomes of a hyperdiverse lineage of mushroom-forming fungi.</title>
        <authorList>
            <person name="Looney B."/>
            <person name="Miyauchi S."/>
            <person name="Morin E."/>
            <person name="Drula E."/>
            <person name="Courty P.E."/>
            <person name="Kohler A."/>
            <person name="Kuo A."/>
            <person name="LaButti K."/>
            <person name="Pangilinan J."/>
            <person name="Lipzen A."/>
            <person name="Riley R."/>
            <person name="Andreopoulos W."/>
            <person name="He G."/>
            <person name="Johnson J."/>
            <person name="Nolan M."/>
            <person name="Tritt A."/>
            <person name="Barry K.W."/>
            <person name="Grigoriev I.V."/>
            <person name="Nagy L.G."/>
            <person name="Hibbett D."/>
            <person name="Henrissat B."/>
            <person name="Matheny P.B."/>
            <person name="Labbe J."/>
            <person name="Martin F.M."/>
        </authorList>
    </citation>
    <scope>NUCLEOTIDE SEQUENCE</scope>
    <source>
        <strain evidence="1">FP105234-sp</strain>
    </source>
</reference>
<organism evidence="1 2">
    <name type="scientific">Auriscalpium vulgare</name>
    <dbReference type="NCBI Taxonomy" id="40419"/>
    <lineage>
        <taxon>Eukaryota</taxon>
        <taxon>Fungi</taxon>
        <taxon>Dikarya</taxon>
        <taxon>Basidiomycota</taxon>
        <taxon>Agaricomycotina</taxon>
        <taxon>Agaricomycetes</taxon>
        <taxon>Russulales</taxon>
        <taxon>Auriscalpiaceae</taxon>
        <taxon>Auriscalpium</taxon>
    </lineage>
</organism>
<proteinExistence type="predicted"/>
<reference evidence="1" key="1">
    <citation type="submission" date="2021-02" db="EMBL/GenBank/DDBJ databases">
        <authorList>
            <consortium name="DOE Joint Genome Institute"/>
            <person name="Ahrendt S."/>
            <person name="Looney B.P."/>
            <person name="Miyauchi S."/>
            <person name="Morin E."/>
            <person name="Drula E."/>
            <person name="Courty P.E."/>
            <person name="Chicoki N."/>
            <person name="Fauchery L."/>
            <person name="Kohler A."/>
            <person name="Kuo A."/>
            <person name="Labutti K."/>
            <person name="Pangilinan J."/>
            <person name="Lipzen A."/>
            <person name="Riley R."/>
            <person name="Andreopoulos W."/>
            <person name="He G."/>
            <person name="Johnson J."/>
            <person name="Barry K.W."/>
            <person name="Grigoriev I.V."/>
            <person name="Nagy L."/>
            <person name="Hibbett D."/>
            <person name="Henrissat B."/>
            <person name="Matheny P.B."/>
            <person name="Labbe J."/>
            <person name="Martin F."/>
        </authorList>
    </citation>
    <scope>NUCLEOTIDE SEQUENCE</scope>
    <source>
        <strain evidence="1">FP105234-sp</strain>
    </source>
</reference>
<gene>
    <name evidence="1" type="ORF">FA95DRAFT_1646887</name>
</gene>
<comment type="caution">
    <text evidence="1">The sequence shown here is derived from an EMBL/GenBank/DDBJ whole genome shotgun (WGS) entry which is preliminary data.</text>
</comment>
<dbReference type="Proteomes" id="UP000814033">
    <property type="component" value="Unassembled WGS sequence"/>
</dbReference>
<keyword evidence="2" id="KW-1185">Reference proteome</keyword>
<evidence type="ECO:0000313" key="2">
    <source>
        <dbReference type="Proteomes" id="UP000814033"/>
    </source>
</evidence>
<name>A0ACB8R9T5_9AGAM</name>
<evidence type="ECO:0000313" key="1">
    <source>
        <dbReference type="EMBL" id="KAI0040758.1"/>
    </source>
</evidence>
<sequence length="362" mass="41115">MKRAGDAKGSTSRHSPSPEPLAPHLCLPTELIYDVIATALGDYLSDLILDGTEAARPRSRDWDAILVFLHVSRSFRACTIQLMYHLWGDTFIHQRTRAISNYKPTLSVFTRLAEIANDTPGSFHQERKPKLLSERIIRHPLSPLARLWSCFIRNTANANACVGEDLADDYLRSVFPVSDYCLMKDSYNEIPAGVRDMLLGRVMRHILLRSAMWFRRASAVPSLLSILHPVPLTQFSQDSGPEIICTDVDISTHSRQLHECIDTLFDLTPDEIPDISFRQLDAIGFGEAIYMLSMLENESATDTRARFCRLLRLYLATHLRDWELRRYMAPWATGGQLTFFPLPSEGTPTAEVEDHNLEDRVD</sequence>